<sequence>MAFPLQDVTVPELKELCQAMWDWKLCGNCQQDIKERSCPPRRCSGVDNCPWGQRSERLGPFFDFYRGVTGSYVPDFFGEEDQALRGHRDLFDIIRLTRRCGFTVLRTLCMHQYFATRLGDVDSQTMVPESDQGRAFDLAARVLTMTNLDSADSQGFLNQTGGGDEEGIGFSPPAVRGSIACLQIALAEIFPSRIHPSLQAGDPQATVIKNGLTAEMLRRVAGIRIERTDNLRDHLRLDSTAGVVQVFHLTSVLREHLLATKPTGSDEDSSYETLPCLPRELALETLYTIQLIFPPGGNSQAMLRTLVSKQGFDPDSLRFGTALFELSRHERERALCFPVWGTRLMDLYDEIENPKPRGRLDVWLERRSKSRHIMLATAVGIFTAVILGLLSLCVSIFQTWIAWQEWKESAAGR</sequence>
<keyword evidence="1" id="KW-1133">Transmembrane helix</keyword>
<proteinExistence type="predicted"/>
<accession>A0AAE0LRP0</accession>
<keyword evidence="3" id="KW-1185">Reference proteome</keyword>
<evidence type="ECO:0000313" key="2">
    <source>
        <dbReference type="EMBL" id="KAK3295351.1"/>
    </source>
</evidence>
<comment type="caution">
    <text evidence="2">The sequence shown here is derived from an EMBL/GenBank/DDBJ whole genome shotgun (WGS) entry which is preliminary data.</text>
</comment>
<evidence type="ECO:0000256" key="1">
    <source>
        <dbReference type="SAM" id="Phobius"/>
    </source>
</evidence>
<organism evidence="2 3">
    <name type="scientific">Chaetomium fimeti</name>
    <dbReference type="NCBI Taxonomy" id="1854472"/>
    <lineage>
        <taxon>Eukaryota</taxon>
        <taxon>Fungi</taxon>
        <taxon>Dikarya</taxon>
        <taxon>Ascomycota</taxon>
        <taxon>Pezizomycotina</taxon>
        <taxon>Sordariomycetes</taxon>
        <taxon>Sordariomycetidae</taxon>
        <taxon>Sordariales</taxon>
        <taxon>Chaetomiaceae</taxon>
        <taxon>Chaetomium</taxon>
    </lineage>
</organism>
<name>A0AAE0LRP0_9PEZI</name>
<dbReference type="RefSeq" id="XP_062658865.1">
    <property type="nucleotide sequence ID" value="XM_062803730.1"/>
</dbReference>
<reference evidence="2" key="2">
    <citation type="submission" date="2023-06" db="EMBL/GenBank/DDBJ databases">
        <authorList>
            <consortium name="Lawrence Berkeley National Laboratory"/>
            <person name="Haridas S."/>
            <person name="Hensen N."/>
            <person name="Bonometti L."/>
            <person name="Westerberg I."/>
            <person name="Brannstrom I.O."/>
            <person name="Guillou S."/>
            <person name="Cros-Aarteil S."/>
            <person name="Calhoun S."/>
            <person name="Kuo A."/>
            <person name="Mondo S."/>
            <person name="Pangilinan J."/>
            <person name="Riley R."/>
            <person name="Labutti K."/>
            <person name="Andreopoulos B."/>
            <person name="Lipzen A."/>
            <person name="Chen C."/>
            <person name="Yanf M."/>
            <person name="Daum C."/>
            <person name="Ng V."/>
            <person name="Clum A."/>
            <person name="Steindorff A."/>
            <person name="Ohm R."/>
            <person name="Martin F."/>
            <person name="Silar P."/>
            <person name="Natvig D."/>
            <person name="Lalanne C."/>
            <person name="Gautier V."/>
            <person name="Ament-Velasquez S.L."/>
            <person name="Kruys A."/>
            <person name="Hutchinson M.I."/>
            <person name="Powell A.J."/>
            <person name="Barry K."/>
            <person name="Miller A.N."/>
            <person name="Grigoriev I.V."/>
            <person name="Debuchy R."/>
            <person name="Gladieux P."/>
            <person name="Thoren M.H."/>
            <person name="Johannesson H."/>
        </authorList>
    </citation>
    <scope>NUCLEOTIDE SEQUENCE</scope>
    <source>
        <strain evidence="2">CBS 168.71</strain>
    </source>
</reference>
<dbReference type="EMBL" id="JAUEPN010000004">
    <property type="protein sequence ID" value="KAK3295351.1"/>
    <property type="molecule type" value="Genomic_DNA"/>
</dbReference>
<dbReference type="GeneID" id="87840678"/>
<keyword evidence="1" id="KW-0472">Membrane</keyword>
<keyword evidence="1" id="KW-0812">Transmembrane</keyword>
<dbReference type="AlphaFoldDB" id="A0AAE0LRP0"/>
<feature type="transmembrane region" description="Helical" evidence="1">
    <location>
        <begin position="373"/>
        <end position="397"/>
    </location>
</feature>
<gene>
    <name evidence="2" type="ORF">B0H64DRAFT_395078</name>
</gene>
<reference evidence="2" key="1">
    <citation type="journal article" date="2023" name="Mol. Phylogenet. Evol.">
        <title>Genome-scale phylogeny and comparative genomics of the fungal order Sordariales.</title>
        <authorList>
            <person name="Hensen N."/>
            <person name="Bonometti L."/>
            <person name="Westerberg I."/>
            <person name="Brannstrom I.O."/>
            <person name="Guillou S."/>
            <person name="Cros-Aarteil S."/>
            <person name="Calhoun S."/>
            <person name="Haridas S."/>
            <person name="Kuo A."/>
            <person name="Mondo S."/>
            <person name="Pangilinan J."/>
            <person name="Riley R."/>
            <person name="LaButti K."/>
            <person name="Andreopoulos B."/>
            <person name="Lipzen A."/>
            <person name="Chen C."/>
            <person name="Yan M."/>
            <person name="Daum C."/>
            <person name="Ng V."/>
            <person name="Clum A."/>
            <person name="Steindorff A."/>
            <person name="Ohm R.A."/>
            <person name="Martin F."/>
            <person name="Silar P."/>
            <person name="Natvig D.O."/>
            <person name="Lalanne C."/>
            <person name="Gautier V."/>
            <person name="Ament-Velasquez S.L."/>
            <person name="Kruys A."/>
            <person name="Hutchinson M.I."/>
            <person name="Powell A.J."/>
            <person name="Barry K."/>
            <person name="Miller A.N."/>
            <person name="Grigoriev I.V."/>
            <person name="Debuchy R."/>
            <person name="Gladieux P."/>
            <person name="Hiltunen Thoren M."/>
            <person name="Johannesson H."/>
        </authorList>
    </citation>
    <scope>NUCLEOTIDE SEQUENCE</scope>
    <source>
        <strain evidence="2">CBS 168.71</strain>
    </source>
</reference>
<evidence type="ECO:0000313" key="3">
    <source>
        <dbReference type="Proteomes" id="UP001278766"/>
    </source>
</evidence>
<protein>
    <submittedName>
        <fullName evidence="2">Uncharacterized protein</fullName>
    </submittedName>
</protein>
<dbReference type="Proteomes" id="UP001278766">
    <property type="component" value="Unassembled WGS sequence"/>
</dbReference>